<evidence type="ECO:0000256" key="8">
    <source>
        <dbReference type="ARBA" id="ARBA00023114"/>
    </source>
</evidence>
<evidence type="ECO:0000256" key="7">
    <source>
        <dbReference type="ARBA" id="ARBA00023065"/>
    </source>
</evidence>
<evidence type="ECO:0000256" key="11">
    <source>
        <dbReference type="SAM" id="SignalP"/>
    </source>
</evidence>
<dbReference type="Gene3D" id="2.40.160.10">
    <property type="entry name" value="Porin"/>
    <property type="match status" value="1"/>
</dbReference>
<dbReference type="EMBL" id="BMIJ01000004">
    <property type="protein sequence ID" value="GGB95166.1"/>
    <property type="molecule type" value="Genomic_DNA"/>
</dbReference>
<keyword evidence="8" id="KW-0626">Porin</keyword>
<keyword evidence="4" id="KW-1134">Transmembrane beta strand</keyword>
<evidence type="ECO:0000259" key="12">
    <source>
        <dbReference type="Pfam" id="PF13609"/>
    </source>
</evidence>
<dbReference type="SUPFAM" id="SSF56935">
    <property type="entry name" value="Porins"/>
    <property type="match status" value="1"/>
</dbReference>
<evidence type="ECO:0000256" key="5">
    <source>
        <dbReference type="ARBA" id="ARBA00022692"/>
    </source>
</evidence>
<protein>
    <recommendedName>
        <fullName evidence="12">Porin domain-containing protein</fullName>
    </recommendedName>
</protein>
<keyword evidence="3" id="KW-0813">Transport</keyword>
<evidence type="ECO:0000256" key="10">
    <source>
        <dbReference type="ARBA" id="ARBA00023237"/>
    </source>
</evidence>
<keyword evidence="14" id="KW-1185">Reference proteome</keyword>
<name>A0ABQ1KD22_9GAMM</name>
<evidence type="ECO:0000256" key="3">
    <source>
        <dbReference type="ARBA" id="ARBA00022448"/>
    </source>
</evidence>
<reference evidence="14" key="1">
    <citation type="journal article" date="2019" name="Int. J. Syst. Evol. Microbiol.">
        <title>The Global Catalogue of Microorganisms (GCM) 10K type strain sequencing project: providing services to taxonomists for standard genome sequencing and annotation.</title>
        <authorList>
            <consortium name="The Broad Institute Genomics Platform"/>
            <consortium name="The Broad Institute Genome Sequencing Center for Infectious Disease"/>
            <person name="Wu L."/>
            <person name="Ma J."/>
        </authorList>
    </citation>
    <scope>NUCLEOTIDE SEQUENCE [LARGE SCALE GENOMIC DNA]</scope>
    <source>
        <strain evidence="14">CGMCC 1.15341</strain>
    </source>
</reference>
<dbReference type="PANTHER" id="PTHR34501">
    <property type="entry name" value="PROTEIN YDDL-RELATED"/>
    <property type="match status" value="1"/>
</dbReference>
<comment type="subcellular location">
    <subcellularLocation>
        <location evidence="1">Cell outer membrane</location>
        <topology evidence="1">Multi-pass membrane protein</topology>
    </subcellularLocation>
</comment>
<keyword evidence="9" id="KW-0472">Membrane</keyword>
<feature type="chain" id="PRO_5046690109" description="Porin domain-containing protein" evidence="11">
    <location>
        <begin position="23"/>
        <end position="312"/>
    </location>
</feature>
<accession>A0ABQ1KD22</accession>
<keyword evidence="5" id="KW-0812">Transmembrane</keyword>
<comment type="subunit">
    <text evidence="2">Homotrimer.</text>
</comment>
<evidence type="ECO:0000313" key="13">
    <source>
        <dbReference type="EMBL" id="GGB95166.1"/>
    </source>
</evidence>
<keyword evidence="7" id="KW-0406">Ion transport</keyword>
<dbReference type="Proteomes" id="UP000629025">
    <property type="component" value="Unassembled WGS sequence"/>
</dbReference>
<gene>
    <name evidence="13" type="ORF">GCM10011352_21570</name>
</gene>
<evidence type="ECO:0000256" key="6">
    <source>
        <dbReference type="ARBA" id="ARBA00022729"/>
    </source>
</evidence>
<evidence type="ECO:0000313" key="14">
    <source>
        <dbReference type="Proteomes" id="UP000629025"/>
    </source>
</evidence>
<comment type="caution">
    <text evidence="13">The sequence shown here is derived from an EMBL/GenBank/DDBJ whole genome shotgun (WGS) entry which is preliminary data.</text>
</comment>
<proteinExistence type="predicted"/>
<sequence length="312" mass="32585">MKKSLIALAVAGAMAAPMVAQADATLYGKFEMRLKNVSGSDTGFESDDFRVGLKGDVDLGLEDTKGIFKYETEINPNIDVGADTGSSSLTTRDVYMGATGSWGTALVGQFGNPAEKVIGYIGNLSESASGFAYDLTPDRLGNAAAYVSPSFGGVTLSAGVAAQIEGDNDFSDADAYVVTASYEMGGLSLTAGYWDVDSDYSGAVANYDWAAIGGSYTLGSTTLGLAYQSRDENTGDDNEIASVMLTHSIDALTLGANYHSADDEDVSGFDDEYSLFAIYSLGKMAALDAEFVSADTGSDDVDVFSVGYTLKF</sequence>
<evidence type="ECO:0000256" key="9">
    <source>
        <dbReference type="ARBA" id="ARBA00023136"/>
    </source>
</evidence>
<keyword evidence="10" id="KW-0998">Cell outer membrane</keyword>
<dbReference type="InterPro" id="IPR033900">
    <property type="entry name" value="Gram_neg_porin_domain"/>
</dbReference>
<evidence type="ECO:0000256" key="4">
    <source>
        <dbReference type="ARBA" id="ARBA00022452"/>
    </source>
</evidence>
<dbReference type="Pfam" id="PF13609">
    <property type="entry name" value="Porin_4"/>
    <property type="match status" value="1"/>
</dbReference>
<feature type="signal peptide" evidence="11">
    <location>
        <begin position="1"/>
        <end position="22"/>
    </location>
</feature>
<dbReference type="PANTHER" id="PTHR34501:SF9">
    <property type="entry name" value="MAJOR OUTER MEMBRANE PROTEIN P.IA"/>
    <property type="match status" value="1"/>
</dbReference>
<feature type="domain" description="Porin" evidence="12">
    <location>
        <begin position="7"/>
        <end position="295"/>
    </location>
</feature>
<evidence type="ECO:0000256" key="2">
    <source>
        <dbReference type="ARBA" id="ARBA00011233"/>
    </source>
</evidence>
<dbReference type="InterPro" id="IPR023614">
    <property type="entry name" value="Porin_dom_sf"/>
</dbReference>
<keyword evidence="6 11" id="KW-0732">Signal</keyword>
<dbReference type="InterPro" id="IPR050298">
    <property type="entry name" value="Gram-neg_bact_OMP"/>
</dbReference>
<organism evidence="13 14">
    <name type="scientific">Marinobacterium zhoushanense</name>
    <dbReference type="NCBI Taxonomy" id="1679163"/>
    <lineage>
        <taxon>Bacteria</taxon>
        <taxon>Pseudomonadati</taxon>
        <taxon>Pseudomonadota</taxon>
        <taxon>Gammaproteobacteria</taxon>
        <taxon>Oceanospirillales</taxon>
        <taxon>Oceanospirillaceae</taxon>
        <taxon>Marinobacterium</taxon>
    </lineage>
</organism>
<dbReference type="CDD" id="cd00342">
    <property type="entry name" value="gram_neg_porins"/>
    <property type="match status" value="1"/>
</dbReference>
<dbReference type="RefSeq" id="WP_188748134.1">
    <property type="nucleotide sequence ID" value="NZ_BMIJ01000004.1"/>
</dbReference>
<evidence type="ECO:0000256" key="1">
    <source>
        <dbReference type="ARBA" id="ARBA00004571"/>
    </source>
</evidence>